<evidence type="ECO:0000313" key="2">
    <source>
        <dbReference type="Proteomes" id="UP000032221"/>
    </source>
</evidence>
<comment type="caution">
    <text evidence="1">The sequence shown here is derived from an EMBL/GenBank/DDBJ whole genome shotgun (WGS) entry which is preliminary data.</text>
</comment>
<dbReference type="Proteomes" id="UP000032221">
    <property type="component" value="Unassembled WGS sequence"/>
</dbReference>
<proteinExistence type="predicted"/>
<evidence type="ECO:0000313" key="1">
    <source>
        <dbReference type="EMBL" id="KIU17465.1"/>
    </source>
</evidence>
<dbReference type="STRING" id="280871.TL10_07410"/>
<keyword evidence="2" id="KW-1185">Reference proteome</keyword>
<gene>
    <name evidence="1" type="ORF">TL10_07410</name>
</gene>
<name>A0A0D1L9C9_9MYCO</name>
<reference evidence="1 2" key="1">
    <citation type="submission" date="2015-01" db="EMBL/GenBank/DDBJ databases">
        <title>Genome sequence of Mycobacterium llatzerense and Mycobacterium immunogenum recovered from brain abscess.</title>
        <authorList>
            <person name="Greninger A.L."/>
            <person name="Langelier C."/>
            <person name="Cunningham G."/>
            <person name="Chiu C.Y."/>
            <person name="Miller S."/>
        </authorList>
    </citation>
    <scope>NUCLEOTIDE SEQUENCE [LARGE SCALE GENOMIC DNA]</scope>
    <source>
        <strain evidence="1 2">CLUC14</strain>
    </source>
</reference>
<dbReference type="EMBL" id="JXST01000008">
    <property type="protein sequence ID" value="KIU17465.1"/>
    <property type="molecule type" value="Genomic_DNA"/>
</dbReference>
<dbReference type="OrthoDB" id="4533884at2"/>
<accession>A0A0D1L9C9</accession>
<dbReference type="PATRIC" id="fig|280871.6.peg.1534"/>
<protein>
    <submittedName>
        <fullName evidence="1">Uncharacterized protein</fullName>
    </submittedName>
</protein>
<dbReference type="AlphaFoldDB" id="A0A0D1L9C9"/>
<dbReference type="RefSeq" id="WP_043985156.1">
    <property type="nucleotide sequence ID" value="NZ_JXST01000008.1"/>
</dbReference>
<organism evidence="1 2">
    <name type="scientific">Mycolicibacterium llatzerense</name>
    <dbReference type="NCBI Taxonomy" id="280871"/>
    <lineage>
        <taxon>Bacteria</taxon>
        <taxon>Bacillati</taxon>
        <taxon>Actinomycetota</taxon>
        <taxon>Actinomycetes</taxon>
        <taxon>Mycobacteriales</taxon>
        <taxon>Mycobacteriaceae</taxon>
        <taxon>Mycolicibacterium</taxon>
    </lineage>
</organism>
<sequence>MGESTQDWTKPAAMAIPKEGYFEEVRGRYGPVFPRTPACYGFSIIAKVKEGREEVVRAYGKTIEETIKASPEALAPLRLHYLRWNLFDVGSGLHFQYMGIFDTDFDKYTEDAVALFSATGVTTVFTNLEGFPEDWQTNTEAFIKFVRDHQQPSFLEYGEYPYVTADEIKKALRLKAAFSTMLDQMQ</sequence>